<evidence type="ECO:0000256" key="2">
    <source>
        <dbReference type="ARBA" id="ARBA00022448"/>
    </source>
</evidence>
<evidence type="ECO:0000256" key="3">
    <source>
        <dbReference type="ARBA" id="ARBA00022741"/>
    </source>
</evidence>
<dbReference type="InterPro" id="IPR003593">
    <property type="entry name" value="AAA+_ATPase"/>
</dbReference>
<dbReference type="EMBL" id="AWVJ01000224">
    <property type="protein sequence ID" value="ERK40591.1"/>
    <property type="molecule type" value="Genomic_DNA"/>
</dbReference>
<sequence>MAAIKEAHKMDYIMETVGLRKAYKDNIVVDDVNMHISKGAIYGFVGPNGAGKSTVMKMILSLIQPDAGEVQLLGEKVTSHSYEIFKKVGSIIENPYFYDKMTARQNLELHCEYMGFPNKERIDEVLHLVDLQNVEKKQVCHYSLGMKQRLAIARAILAKPEFLILDEPINALDPEGIREMRTLFQRLNQEDGTTIFISSHILSEVDLLADTIGIIQHGKLLTELPIEEIHKHQTDYISLQVDDVTRVAALLENMRITNFSVLDKEFIHIYDSDISGKALSKAIIENGIGLESMGRKQDTLEDFFFQLTEEEK</sequence>
<evidence type="ECO:0000259" key="5">
    <source>
        <dbReference type="PROSITE" id="PS50893"/>
    </source>
</evidence>
<protein>
    <submittedName>
        <fullName evidence="6">Putative bacitracin ABC transporter, ATP-binding protein BcrA</fullName>
    </submittedName>
</protein>
<proteinExistence type="inferred from homology"/>
<comment type="caution">
    <text evidence="6">The sequence shown here is derived from an EMBL/GenBank/DDBJ whole genome shotgun (WGS) entry which is preliminary data.</text>
</comment>
<dbReference type="InterPro" id="IPR027417">
    <property type="entry name" value="P-loop_NTPase"/>
</dbReference>
<dbReference type="AlphaFoldDB" id="U2P8Y1"/>
<dbReference type="eggNOG" id="COG1131">
    <property type="taxonomic scope" value="Bacteria"/>
</dbReference>
<feature type="domain" description="ABC transporter" evidence="5">
    <location>
        <begin position="14"/>
        <end position="242"/>
    </location>
</feature>
<dbReference type="InterPro" id="IPR003439">
    <property type="entry name" value="ABC_transporter-like_ATP-bd"/>
</dbReference>
<dbReference type="GO" id="GO:0005524">
    <property type="term" value="F:ATP binding"/>
    <property type="evidence" value="ECO:0007669"/>
    <property type="project" value="UniProtKB-KW"/>
</dbReference>
<organism evidence="6 7">
    <name type="scientific">Eubacterium ramulus ATCC 29099</name>
    <dbReference type="NCBI Taxonomy" id="1256908"/>
    <lineage>
        <taxon>Bacteria</taxon>
        <taxon>Bacillati</taxon>
        <taxon>Bacillota</taxon>
        <taxon>Clostridia</taxon>
        <taxon>Eubacteriales</taxon>
        <taxon>Eubacteriaceae</taxon>
        <taxon>Eubacterium</taxon>
    </lineage>
</organism>
<keyword evidence="2" id="KW-0813">Transport</keyword>
<dbReference type="PROSITE" id="PS00211">
    <property type="entry name" value="ABC_TRANSPORTER_1"/>
    <property type="match status" value="1"/>
</dbReference>
<evidence type="ECO:0000313" key="6">
    <source>
        <dbReference type="EMBL" id="ERK40591.1"/>
    </source>
</evidence>
<dbReference type="HOGENOM" id="CLU_000604_1_2_9"/>
<comment type="similarity">
    <text evidence="1">Belongs to the ABC transporter superfamily.</text>
</comment>
<dbReference type="SUPFAM" id="SSF52540">
    <property type="entry name" value="P-loop containing nucleoside triphosphate hydrolases"/>
    <property type="match status" value="1"/>
</dbReference>
<name>U2P8Y1_EUBRA</name>
<gene>
    <name evidence="6" type="ORF">HMPREF0373_03513</name>
</gene>
<dbReference type="PANTHER" id="PTHR43335">
    <property type="entry name" value="ABC TRANSPORTER, ATP-BINDING PROTEIN"/>
    <property type="match status" value="1"/>
</dbReference>
<keyword evidence="3" id="KW-0547">Nucleotide-binding</keyword>
<reference evidence="6 7" key="1">
    <citation type="submission" date="2013-06" db="EMBL/GenBank/DDBJ databases">
        <authorList>
            <person name="Weinstock G."/>
            <person name="Sodergren E."/>
            <person name="Lobos E.A."/>
            <person name="Fulton L."/>
            <person name="Fulton R."/>
            <person name="Courtney L."/>
            <person name="Fronick C."/>
            <person name="O'Laughlin M."/>
            <person name="Godfrey J."/>
            <person name="Wilson R.M."/>
            <person name="Miner T."/>
            <person name="Farmer C."/>
            <person name="Delehaunty K."/>
            <person name="Cordes M."/>
            <person name="Minx P."/>
            <person name="Tomlinson C."/>
            <person name="Chen J."/>
            <person name="Wollam A."/>
            <person name="Pepin K.H."/>
            <person name="Bhonagiri V."/>
            <person name="Zhang X."/>
            <person name="Warren W."/>
            <person name="Mitreva M."/>
            <person name="Mardis E.R."/>
            <person name="Wilson R.K."/>
        </authorList>
    </citation>
    <scope>NUCLEOTIDE SEQUENCE [LARGE SCALE GENOMIC DNA]</scope>
    <source>
        <strain evidence="6 7">ATCC 29099</strain>
    </source>
</reference>
<evidence type="ECO:0000313" key="7">
    <source>
        <dbReference type="Proteomes" id="UP000016608"/>
    </source>
</evidence>
<evidence type="ECO:0000256" key="4">
    <source>
        <dbReference type="ARBA" id="ARBA00022840"/>
    </source>
</evidence>
<dbReference type="InterPro" id="IPR017871">
    <property type="entry name" value="ABC_transporter-like_CS"/>
</dbReference>
<dbReference type="PANTHER" id="PTHR43335:SF8">
    <property type="entry name" value="ABC TRANSPORTER, ATP-BINDING PROTEIN"/>
    <property type="match status" value="1"/>
</dbReference>
<keyword evidence="4 6" id="KW-0067">ATP-binding</keyword>
<dbReference type="PROSITE" id="PS50893">
    <property type="entry name" value="ABC_TRANSPORTER_2"/>
    <property type="match status" value="1"/>
</dbReference>
<evidence type="ECO:0000256" key="1">
    <source>
        <dbReference type="ARBA" id="ARBA00005417"/>
    </source>
</evidence>
<dbReference type="CDD" id="cd03268">
    <property type="entry name" value="ABC_BcrA_bacitracin_resist"/>
    <property type="match status" value="1"/>
</dbReference>
<dbReference type="SMART" id="SM00382">
    <property type="entry name" value="AAA"/>
    <property type="match status" value="1"/>
</dbReference>
<accession>U2P8Y1</accession>
<dbReference type="Proteomes" id="UP000016608">
    <property type="component" value="Unassembled WGS sequence"/>
</dbReference>
<dbReference type="Pfam" id="PF00005">
    <property type="entry name" value="ABC_tran"/>
    <property type="match status" value="1"/>
</dbReference>
<dbReference type="Gene3D" id="3.40.50.300">
    <property type="entry name" value="P-loop containing nucleotide triphosphate hydrolases"/>
    <property type="match status" value="1"/>
</dbReference>
<dbReference type="GO" id="GO:0016887">
    <property type="term" value="F:ATP hydrolysis activity"/>
    <property type="evidence" value="ECO:0007669"/>
    <property type="project" value="InterPro"/>
</dbReference>
<dbReference type="PATRIC" id="fig|1256908.3.peg.3208"/>
<keyword evidence="7" id="KW-1185">Reference proteome</keyword>